<organism evidence="9 10">
    <name type="scientific">Ophiocordyceps polyrhachis-furcata BCC 54312</name>
    <dbReference type="NCBI Taxonomy" id="1330021"/>
    <lineage>
        <taxon>Eukaryota</taxon>
        <taxon>Fungi</taxon>
        <taxon>Dikarya</taxon>
        <taxon>Ascomycota</taxon>
        <taxon>Pezizomycotina</taxon>
        <taxon>Sordariomycetes</taxon>
        <taxon>Hypocreomycetidae</taxon>
        <taxon>Hypocreales</taxon>
        <taxon>Ophiocordycipitaceae</taxon>
        <taxon>Ophiocordyceps</taxon>
    </lineage>
</organism>
<dbReference type="Proteomes" id="UP000253664">
    <property type="component" value="Unassembled WGS sequence"/>
</dbReference>
<dbReference type="GO" id="GO:0000045">
    <property type="term" value="P:autophagosome assembly"/>
    <property type="evidence" value="ECO:0007669"/>
    <property type="project" value="TreeGrafter"/>
</dbReference>
<reference evidence="9 10" key="1">
    <citation type="journal article" date="2015" name="BMC Genomics">
        <title>Insights from the genome of Ophiocordyceps polyrhachis-furcata to pathogenicity and host specificity in insect fungi.</title>
        <authorList>
            <person name="Wichadakul D."/>
            <person name="Kobmoo N."/>
            <person name="Ingsriswang S."/>
            <person name="Tangphatsornruang S."/>
            <person name="Chantasingh D."/>
            <person name="Luangsa-ard J.J."/>
            <person name="Eurwilaichitr L."/>
        </authorList>
    </citation>
    <scope>NUCLEOTIDE SEQUENCE [LARGE SCALE GENOMIC DNA]</scope>
    <source>
        <strain evidence="9 10">BCC 54312</strain>
    </source>
</reference>
<comment type="similarity">
    <text evidence="2">Belongs to the EMC6 family.</text>
</comment>
<evidence type="ECO:0000256" key="7">
    <source>
        <dbReference type="ARBA" id="ARBA00023136"/>
    </source>
</evidence>
<evidence type="ECO:0000256" key="3">
    <source>
        <dbReference type="ARBA" id="ARBA00020827"/>
    </source>
</evidence>
<keyword evidence="7 8" id="KW-0472">Membrane</keyword>
<evidence type="ECO:0000256" key="4">
    <source>
        <dbReference type="ARBA" id="ARBA00022692"/>
    </source>
</evidence>
<feature type="transmembrane region" description="Helical" evidence="8">
    <location>
        <begin position="91"/>
        <end position="116"/>
    </location>
</feature>
<dbReference type="GO" id="GO:0072546">
    <property type="term" value="C:EMC complex"/>
    <property type="evidence" value="ECO:0007669"/>
    <property type="project" value="InterPro"/>
</dbReference>
<dbReference type="PANTHER" id="PTHR20994:SF0">
    <property type="entry name" value="ER MEMBRANE PROTEIN COMPLEX SUBUNIT 6"/>
    <property type="match status" value="1"/>
</dbReference>
<dbReference type="EMBL" id="LKCN02000017">
    <property type="protein sequence ID" value="RCI08849.1"/>
    <property type="molecule type" value="Genomic_DNA"/>
</dbReference>
<keyword evidence="6 8" id="KW-1133">Transmembrane helix</keyword>
<evidence type="ECO:0000256" key="5">
    <source>
        <dbReference type="ARBA" id="ARBA00022824"/>
    </source>
</evidence>
<dbReference type="AlphaFoldDB" id="A0A367L344"/>
<evidence type="ECO:0000256" key="6">
    <source>
        <dbReference type="ARBA" id="ARBA00022989"/>
    </source>
</evidence>
<accession>A0A367L344</accession>
<dbReference type="InterPro" id="IPR029008">
    <property type="entry name" value="EMC6-like"/>
</dbReference>
<dbReference type="Pfam" id="PF07019">
    <property type="entry name" value="EMC6"/>
    <property type="match status" value="1"/>
</dbReference>
<evidence type="ECO:0000313" key="9">
    <source>
        <dbReference type="EMBL" id="RCI08849.1"/>
    </source>
</evidence>
<proteinExistence type="inferred from homology"/>
<evidence type="ECO:0000256" key="8">
    <source>
        <dbReference type="SAM" id="Phobius"/>
    </source>
</evidence>
<comment type="caution">
    <text evidence="9">The sequence shown here is derived from an EMBL/GenBank/DDBJ whole genome shotgun (WGS) entry which is preliminary data.</text>
</comment>
<protein>
    <recommendedName>
        <fullName evidence="3">ER membrane protein complex subunit 6</fullName>
    </recommendedName>
</protein>
<keyword evidence="10" id="KW-1185">Reference proteome</keyword>
<evidence type="ECO:0000256" key="2">
    <source>
        <dbReference type="ARBA" id="ARBA00009436"/>
    </source>
</evidence>
<feature type="transmembrane region" description="Helical" evidence="8">
    <location>
        <begin position="27"/>
        <end position="44"/>
    </location>
</feature>
<dbReference type="InterPro" id="IPR008504">
    <property type="entry name" value="Emc6"/>
</dbReference>
<comment type="subcellular location">
    <subcellularLocation>
        <location evidence="1">Endoplasmic reticulum membrane</location>
        <topology evidence="1">Multi-pass membrane protein</topology>
    </subcellularLocation>
</comment>
<keyword evidence="5" id="KW-0256">Endoplasmic reticulum</keyword>
<evidence type="ECO:0000256" key="1">
    <source>
        <dbReference type="ARBA" id="ARBA00004477"/>
    </source>
</evidence>
<keyword evidence="4 8" id="KW-0812">Transmembrane</keyword>
<dbReference type="STRING" id="1330021.A0A367L344"/>
<feature type="transmembrane region" description="Helical" evidence="8">
    <location>
        <begin position="50"/>
        <end position="70"/>
    </location>
</feature>
<dbReference type="OrthoDB" id="16510at2759"/>
<evidence type="ECO:0000313" key="10">
    <source>
        <dbReference type="Proteomes" id="UP000253664"/>
    </source>
</evidence>
<sequence length="118" mass="13040">MSSERDYQLYPLVQDSIIHNSKTLSNLHSLAASLFGVSAGILGLESYSGFLFYIALSVVTTFLFYAVKIAPETPVDRRLLLDSSRYFRGALDFWTSGILTGLSGFVLTWTLVYGLVST</sequence>
<gene>
    <name evidence="9" type="ORF">L249_4916</name>
</gene>
<name>A0A367L344_9HYPO</name>
<dbReference type="PANTHER" id="PTHR20994">
    <property type="entry name" value="ER MEMBRANE PROTEIN COMPLEX SUBUNIT 6"/>
    <property type="match status" value="1"/>
</dbReference>
<dbReference type="GO" id="GO:0034975">
    <property type="term" value="P:protein folding in endoplasmic reticulum"/>
    <property type="evidence" value="ECO:0007669"/>
    <property type="project" value="TreeGrafter"/>
</dbReference>